<dbReference type="GO" id="GO:0003700">
    <property type="term" value="F:DNA-binding transcription factor activity"/>
    <property type="evidence" value="ECO:0007669"/>
    <property type="project" value="InterPro"/>
</dbReference>
<name>A0A914DWC0_9BILA</name>
<dbReference type="InterPro" id="IPR036390">
    <property type="entry name" value="WH_DNA-bd_sf"/>
</dbReference>
<dbReference type="Gene3D" id="1.10.10.10">
    <property type="entry name" value="Winged helix-like DNA-binding domain superfamily/Winged helix DNA-binding domain"/>
    <property type="match status" value="1"/>
</dbReference>
<evidence type="ECO:0000256" key="1">
    <source>
        <dbReference type="ARBA" id="ARBA00023125"/>
    </source>
</evidence>
<sequence>MHSNKRFQREKRGSRDSGSAGGSAPVLIVRIVHPSQIVRKQKIKKYNAIRHNLSLHKQFYKVLREGHRSCLWAVDKSRIIKGEKTKKAAPILPPSFRQRSQTDPISMKAVKNFISENSGKKTEAKFYDPLISQINSISSGNSSVEILPQDPIINDSYSSPSSNSSSGLSWNYEQANKNAYVPNIQSWNYEQPQNDYTPNYDCFTVSPSTMELDYQAIIEHERHLYEADYPRY</sequence>
<dbReference type="Proteomes" id="UP000887540">
    <property type="component" value="Unplaced"/>
</dbReference>
<evidence type="ECO:0000313" key="4">
    <source>
        <dbReference type="Proteomes" id="UP000887540"/>
    </source>
</evidence>
<proteinExistence type="predicted"/>
<dbReference type="WBParaSite" id="ACRNAN_scaffold4239.g9414.t1">
    <property type="protein sequence ID" value="ACRNAN_scaffold4239.g9414.t1"/>
    <property type="gene ID" value="ACRNAN_scaffold4239.g9414"/>
</dbReference>
<feature type="region of interest" description="Disordered" evidence="2">
    <location>
        <begin position="1"/>
        <end position="22"/>
    </location>
</feature>
<keyword evidence="4" id="KW-1185">Reference proteome</keyword>
<organism evidence="4 5">
    <name type="scientific">Acrobeloides nanus</name>
    <dbReference type="NCBI Taxonomy" id="290746"/>
    <lineage>
        <taxon>Eukaryota</taxon>
        <taxon>Metazoa</taxon>
        <taxon>Ecdysozoa</taxon>
        <taxon>Nematoda</taxon>
        <taxon>Chromadorea</taxon>
        <taxon>Rhabditida</taxon>
        <taxon>Tylenchina</taxon>
        <taxon>Cephalobomorpha</taxon>
        <taxon>Cephaloboidea</taxon>
        <taxon>Cephalobidae</taxon>
        <taxon>Acrobeloides</taxon>
    </lineage>
</organism>
<dbReference type="GO" id="GO:0043565">
    <property type="term" value="F:sequence-specific DNA binding"/>
    <property type="evidence" value="ECO:0007669"/>
    <property type="project" value="InterPro"/>
</dbReference>
<protein>
    <submittedName>
        <fullName evidence="5">Fork-head domain-containing protein</fullName>
    </submittedName>
</protein>
<evidence type="ECO:0000313" key="5">
    <source>
        <dbReference type="WBParaSite" id="ACRNAN_scaffold4239.g9414.t1"/>
    </source>
</evidence>
<dbReference type="SUPFAM" id="SSF46785">
    <property type="entry name" value="Winged helix' DNA-binding domain"/>
    <property type="match status" value="1"/>
</dbReference>
<evidence type="ECO:0000256" key="2">
    <source>
        <dbReference type="SAM" id="MobiDB-lite"/>
    </source>
</evidence>
<dbReference type="InterPro" id="IPR001766">
    <property type="entry name" value="Fork_head_dom"/>
</dbReference>
<feature type="domain" description="Fork-head" evidence="3">
    <location>
        <begin position="40"/>
        <end position="77"/>
    </location>
</feature>
<accession>A0A914DWC0</accession>
<dbReference type="AlphaFoldDB" id="A0A914DWC0"/>
<dbReference type="Pfam" id="PF00250">
    <property type="entry name" value="Forkhead"/>
    <property type="match status" value="1"/>
</dbReference>
<reference evidence="5" key="1">
    <citation type="submission" date="2022-11" db="UniProtKB">
        <authorList>
            <consortium name="WormBaseParasite"/>
        </authorList>
    </citation>
    <scope>IDENTIFICATION</scope>
</reference>
<evidence type="ECO:0000259" key="3">
    <source>
        <dbReference type="Pfam" id="PF00250"/>
    </source>
</evidence>
<dbReference type="InterPro" id="IPR036388">
    <property type="entry name" value="WH-like_DNA-bd_sf"/>
</dbReference>
<keyword evidence="1" id="KW-0238">DNA-binding</keyword>